<dbReference type="EMBL" id="CAUEEQ010079024">
    <property type="protein sequence ID" value="CAJ0968188.1"/>
    <property type="molecule type" value="Genomic_DNA"/>
</dbReference>
<keyword evidence="3" id="KW-1185">Reference proteome</keyword>
<protein>
    <submittedName>
        <fullName evidence="2">Uncharacterized protein</fullName>
    </submittedName>
</protein>
<dbReference type="Proteomes" id="UP001176940">
    <property type="component" value="Unassembled WGS sequence"/>
</dbReference>
<dbReference type="InterPro" id="IPR040032">
    <property type="entry name" value="DENND1A/B/C"/>
</dbReference>
<organism evidence="2 3">
    <name type="scientific">Ranitomeya imitator</name>
    <name type="common">mimic poison frog</name>
    <dbReference type="NCBI Taxonomy" id="111125"/>
    <lineage>
        <taxon>Eukaryota</taxon>
        <taxon>Metazoa</taxon>
        <taxon>Chordata</taxon>
        <taxon>Craniata</taxon>
        <taxon>Vertebrata</taxon>
        <taxon>Euteleostomi</taxon>
        <taxon>Amphibia</taxon>
        <taxon>Batrachia</taxon>
        <taxon>Anura</taxon>
        <taxon>Neobatrachia</taxon>
        <taxon>Hyloidea</taxon>
        <taxon>Dendrobatidae</taxon>
        <taxon>Dendrobatinae</taxon>
        <taxon>Ranitomeya</taxon>
    </lineage>
</organism>
<dbReference type="PANTHER" id="PTHR13196:SF22">
    <property type="entry name" value="DENN DOMAIN-CONTAINING PROTEIN 1A"/>
    <property type="match status" value="1"/>
</dbReference>
<accession>A0ABN9MN50</accession>
<evidence type="ECO:0000313" key="3">
    <source>
        <dbReference type="Proteomes" id="UP001176940"/>
    </source>
</evidence>
<feature type="region of interest" description="Disordered" evidence="1">
    <location>
        <begin position="175"/>
        <end position="241"/>
    </location>
</feature>
<name>A0ABN9MN50_9NEOB</name>
<dbReference type="PANTHER" id="PTHR13196">
    <property type="entry name" value="DENN DOMAIN-CONTAINING"/>
    <property type="match status" value="1"/>
</dbReference>
<feature type="compositionally biased region" description="Basic and acidic residues" evidence="1">
    <location>
        <begin position="71"/>
        <end position="86"/>
    </location>
</feature>
<evidence type="ECO:0000313" key="2">
    <source>
        <dbReference type="EMBL" id="CAJ0968188.1"/>
    </source>
</evidence>
<feature type="compositionally biased region" description="Basic and acidic residues" evidence="1">
    <location>
        <begin position="10"/>
        <end position="23"/>
    </location>
</feature>
<feature type="compositionally biased region" description="Low complexity" evidence="1">
    <location>
        <begin position="226"/>
        <end position="241"/>
    </location>
</feature>
<proteinExistence type="predicted"/>
<reference evidence="2" key="1">
    <citation type="submission" date="2023-07" db="EMBL/GenBank/DDBJ databases">
        <authorList>
            <person name="Stuckert A."/>
        </authorList>
    </citation>
    <scope>NUCLEOTIDE SEQUENCE</scope>
</reference>
<evidence type="ECO:0000256" key="1">
    <source>
        <dbReference type="SAM" id="MobiDB-lite"/>
    </source>
</evidence>
<feature type="region of interest" description="Disordered" evidence="1">
    <location>
        <begin position="1"/>
        <end position="86"/>
    </location>
</feature>
<feature type="compositionally biased region" description="Polar residues" evidence="1">
    <location>
        <begin position="45"/>
        <end position="57"/>
    </location>
</feature>
<gene>
    <name evidence="2" type="ORF">RIMI_LOCUS22877694</name>
</gene>
<sequence length="241" mass="27469">MQRGASCKHTVSEEESCSKEHPVRPPRPNVARRPKSNAIVESRRTSISSPDQPQQYRTLKESDPDGDEIISPEKESDSVLDQEPSHKEIPNVNLLEDIFSNFNVESQPPLISQAKSLEDLRTPKEDHEDHFTFDYQRMDLTIPERNRLVPPMKHNHPYNKLWSMGQDDMAIPDKYLQISPEKHASLPGSDTSTPQKEMTSVSGDREGNVEQQPRKYHYPKTTWQENARAGNRSSAASTKSL</sequence>
<comment type="caution">
    <text evidence="2">The sequence shown here is derived from an EMBL/GenBank/DDBJ whole genome shotgun (WGS) entry which is preliminary data.</text>
</comment>
<feature type="compositionally biased region" description="Polar residues" evidence="1">
    <location>
        <begin position="188"/>
        <end position="202"/>
    </location>
</feature>